<feature type="compositionally biased region" description="Polar residues" evidence="1">
    <location>
        <begin position="348"/>
        <end position="364"/>
    </location>
</feature>
<dbReference type="GeneID" id="33571846"/>
<evidence type="ECO:0000313" key="3">
    <source>
        <dbReference type="Proteomes" id="UP000193648"/>
    </source>
</evidence>
<dbReference type="AlphaFoldDB" id="A0A1Y2GRR8"/>
<proteinExistence type="predicted"/>
<dbReference type="OrthoDB" id="2383663at2759"/>
<dbReference type="InterPro" id="IPR014721">
    <property type="entry name" value="Ribsml_uS5_D2-typ_fold_subgr"/>
</dbReference>
<dbReference type="Proteomes" id="UP000193648">
    <property type="component" value="Unassembled WGS sequence"/>
</dbReference>
<evidence type="ECO:0000256" key="1">
    <source>
        <dbReference type="SAM" id="MobiDB-lite"/>
    </source>
</evidence>
<comment type="caution">
    <text evidence="2">The sequence shown here is derived from an EMBL/GenBank/DDBJ whole genome shotgun (WGS) entry which is preliminary data.</text>
</comment>
<organism evidence="2 3">
    <name type="scientific">Lobosporangium transversale</name>
    <dbReference type="NCBI Taxonomy" id="64571"/>
    <lineage>
        <taxon>Eukaryota</taxon>
        <taxon>Fungi</taxon>
        <taxon>Fungi incertae sedis</taxon>
        <taxon>Mucoromycota</taxon>
        <taxon>Mortierellomycotina</taxon>
        <taxon>Mortierellomycetes</taxon>
        <taxon>Mortierellales</taxon>
        <taxon>Mortierellaceae</taxon>
        <taxon>Lobosporangium</taxon>
    </lineage>
</organism>
<dbReference type="EMBL" id="MCFF01000013">
    <property type="protein sequence ID" value="ORZ20172.1"/>
    <property type="molecule type" value="Genomic_DNA"/>
</dbReference>
<name>A0A1Y2GRR8_9FUNG</name>
<feature type="compositionally biased region" description="Polar residues" evidence="1">
    <location>
        <begin position="322"/>
        <end position="334"/>
    </location>
</feature>
<dbReference type="InParanoid" id="A0A1Y2GRR8"/>
<keyword evidence="3" id="KW-1185">Reference proteome</keyword>
<gene>
    <name evidence="2" type="ORF">BCR41DRAFT_421256</name>
</gene>
<accession>A0A1Y2GRR8</accession>
<dbReference type="RefSeq" id="XP_021882712.1">
    <property type="nucleotide sequence ID" value="XM_022030003.1"/>
</dbReference>
<protein>
    <submittedName>
        <fullName evidence="2">Uncharacterized protein</fullName>
    </submittedName>
</protein>
<dbReference type="Gene3D" id="3.30.230.10">
    <property type="match status" value="1"/>
</dbReference>
<feature type="region of interest" description="Disordered" evidence="1">
    <location>
        <begin position="312"/>
        <end position="368"/>
    </location>
</feature>
<reference evidence="2 3" key="1">
    <citation type="submission" date="2016-07" db="EMBL/GenBank/DDBJ databases">
        <title>Pervasive Adenine N6-methylation of Active Genes in Fungi.</title>
        <authorList>
            <consortium name="DOE Joint Genome Institute"/>
            <person name="Mondo S.J."/>
            <person name="Dannebaum R.O."/>
            <person name="Kuo R.C."/>
            <person name="Labutti K."/>
            <person name="Haridas S."/>
            <person name="Kuo A."/>
            <person name="Salamov A."/>
            <person name="Ahrendt S.R."/>
            <person name="Lipzen A."/>
            <person name="Sullivan W."/>
            <person name="Andreopoulos W.B."/>
            <person name="Clum A."/>
            <person name="Lindquist E."/>
            <person name="Daum C."/>
            <person name="Ramamoorthy G.K."/>
            <person name="Gryganskyi A."/>
            <person name="Culley D."/>
            <person name="Magnuson J.K."/>
            <person name="James T.Y."/>
            <person name="O'Malley M.A."/>
            <person name="Stajich J.E."/>
            <person name="Spatafora J.W."/>
            <person name="Visel A."/>
            <person name="Grigoriev I.V."/>
        </authorList>
    </citation>
    <scope>NUCLEOTIDE SEQUENCE [LARGE SCALE GENOMIC DNA]</scope>
    <source>
        <strain evidence="2 3">NRRL 3116</strain>
    </source>
</reference>
<sequence>MFVMSIPCTRLILRIATGINYPALGLQRYPAVVLIPRQYSTDTGAVKHTKAKHVAIKRKHGHDAFQFHRTQKQVTTTNDRMKADRGSLSKSINNITTSQKKWPTSFNVISENERIEGLDKEAVQGLFVQRTNTYTLTTKAFSIKAGRMPFREPPPVNIPLFVQKAIDEHDKAMKRYYKELQGLKEKALNQGQDEPLNQMPGLPPLPTPHPFILQYQLRNLRKYPPTIHAPHPPFRVTYVTSKKTISKSSVHRNFARKKLAAAVETVFRDHARPGYEFMIFAKPDCITTPQAELVDLMIKAVRDPILYGEKSSRRKLPAAAHLQNNDQKGDINNSCRDKRRTPPLSADNIDQIQPQNTKSLGSVHSQRKFPNEHQIVTIRWKNNRPPLYRRWWKHAMPNPLGRTQQSDAYLDRLCRKESNLPGSTLEENSVLPINQKIKTK</sequence>
<evidence type="ECO:0000313" key="2">
    <source>
        <dbReference type="EMBL" id="ORZ20172.1"/>
    </source>
</evidence>